<organism evidence="1 2">
    <name type="scientific">Rhizobium johnstonii (strain DSM 114642 / LMG 32736 / 3841)</name>
    <name type="common">Rhizobium leguminosarum bv. viciae</name>
    <dbReference type="NCBI Taxonomy" id="216596"/>
    <lineage>
        <taxon>Bacteria</taxon>
        <taxon>Pseudomonadati</taxon>
        <taxon>Pseudomonadota</taxon>
        <taxon>Alphaproteobacteria</taxon>
        <taxon>Hyphomicrobiales</taxon>
        <taxon>Rhizobiaceae</taxon>
        <taxon>Rhizobium/Agrobacterium group</taxon>
        <taxon>Rhizobium</taxon>
        <taxon>Rhizobium johnstonii</taxon>
    </lineage>
</organism>
<dbReference type="EnsemblBacteria" id="CAK08983">
    <property type="protein sequence ID" value="CAK08983"/>
    <property type="gene ID" value="RL3495"/>
</dbReference>
<sequence length="100" mass="11110">MYVRNNRRRIVMTIQSGSPASADVQETSRTIDTPEFLTRIAEQLRTKSGSDLPLSCFIEQVKLQLAGGKSPEQLQNEAAAANSNMPEHLSDTYKAWAMPD</sequence>
<dbReference type="KEGG" id="rle:RL3495"/>
<dbReference type="Proteomes" id="UP000006575">
    <property type="component" value="Chromosome"/>
</dbReference>
<keyword evidence="2" id="KW-1185">Reference proteome</keyword>
<reference evidence="1 2" key="1">
    <citation type="journal article" date="2006" name="Genome Biol.">
        <title>The genome of Rhizobium leguminosarum has recognizable core and accessory components.</title>
        <authorList>
            <person name="Young J.W."/>
            <person name="Crossman L.C."/>
            <person name="Johnston A.W.B."/>
            <person name="Thomson N.R."/>
            <person name="Ghazoui Z.F."/>
            <person name="Hull K.H."/>
            <person name="Wexler M."/>
            <person name="Curson A.R.J."/>
            <person name="Todd J.D."/>
            <person name="Poole P.S."/>
            <person name="Mauchline T.H."/>
            <person name="East A.K."/>
            <person name="Quail M.A."/>
            <person name="Churcher C."/>
            <person name="Arrowsmith C."/>
            <person name="Cherevach A."/>
            <person name="Chillingworth T."/>
            <person name="Clarke K."/>
            <person name="Cronin A."/>
            <person name="Davis P."/>
            <person name="Fraser A."/>
            <person name="Hance Z."/>
            <person name="Hauser H."/>
            <person name="Jagels K."/>
            <person name="Moule S."/>
            <person name="Mungall K."/>
            <person name="Norbertczak H."/>
            <person name="Rabbinowitsch E."/>
            <person name="Sanders M."/>
            <person name="Simmonds M."/>
            <person name="Whitehead S."/>
            <person name="Parkhill J."/>
        </authorList>
    </citation>
    <scope>NUCLEOTIDE SEQUENCE [LARGE SCALE GENOMIC DNA]</scope>
    <source>
        <strain evidence="2">DSM 114642 / LMG 32736 / 3841</strain>
    </source>
</reference>
<gene>
    <name evidence="1" type="ordered locus">RL3495</name>
</gene>
<dbReference type="EMBL" id="AM236080">
    <property type="protein sequence ID" value="CAK08983.1"/>
    <property type="molecule type" value="Genomic_DNA"/>
</dbReference>
<dbReference type="AlphaFoldDB" id="Q1MDJ4"/>
<accession>Q1MDJ4</accession>
<evidence type="ECO:0000313" key="1">
    <source>
        <dbReference type="EMBL" id="CAK08983.1"/>
    </source>
</evidence>
<proteinExistence type="predicted"/>
<dbReference type="eggNOG" id="ENOG50300TQ">
    <property type="taxonomic scope" value="Bacteria"/>
</dbReference>
<evidence type="ECO:0000313" key="2">
    <source>
        <dbReference type="Proteomes" id="UP000006575"/>
    </source>
</evidence>
<dbReference type="HOGENOM" id="CLU_179776_0_0_5"/>
<protein>
    <submittedName>
        <fullName evidence="1">Uncharacterized protein</fullName>
    </submittedName>
</protein>
<name>Q1MDJ4_RHIJ3</name>